<feature type="domain" description="HpcH/HpaI aldolase/citrate lyase" evidence="7">
    <location>
        <begin position="5"/>
        <end position="230"/>
    </location>
</feature>
<keyword evidence="8" id="KW-0456">Lyase</keyword>
<protein>
    <submittedName>
        <fullName evidence="8">CoA ester lyase</fullName>
    </submittedName>
</protein>
<dbReference type="GO" id="GO:0000287">
    <property type="term" value="F:magnesium ion binding"/>
    <property type="evidence" value="ECO:0007669"/>
    <property type="project" value="TreeGrafter"/>
</dbReference>
<dbReference type="Gene3D" id="3.20.20.60">
    <property type="entry name" value="Phosphoenolpyruvate-binding domains"/>
    <property type="match status" value="1"/>
</dbReference>
<dbReference type="PANTHER" id="PTHR32308:SF10">
    <property type="entry name" value="CITRATE LYASE SUBUNIT BETA"/>
    <property type="match status" value="1"/>
</dbReference>
<keyword evidence="4 6" id="KW-0460">Magnesium</keyword>
<sequence>MWPIRSLLFVPAHRRDWVGKAIRHAPGAVVLDIEDSVPVEERPRARGLLAEEIAELRAAGVGAVVRLNPFSEETEAEIAAAAAEGLTAVMLPKASAADEVRAVHDLLSYHEGRAGLPRGAVAILPLPETARGLRDAHALAKASPRVKGIVGVVSGPVTADVARAFGFRASLAGTEQLYMNSKLVLDSRAAGAPYPIAGVFGVPIGDLVATEALIRRARDLGYSGVCVMHPSHVALANAAFRPTPEEVAYFAGMLAAFEEAERRGLGAVTYQGAMVDYAMLPLAREVVEEARRLGMVGG</sequence>
<proteinExistence type="inferred from homology"/>
<evidence type="ECO:0000256" key="4">
    <source>
        <dbReference type="ARBA" id="ARBA00022842"/>
    </source>
</evidence>
<evidence type="ECO:0000256" key="6">
    <source>
        <dbReference type="PIRSR" id="PIRSR015582-2"/>
    </source>
</evidence>
<evidence type="ECO:0000256" key="1">
    <source>
        <dbReference type="ARBA" id="ARBA00001946"/>
    </source>
</evidence>
<dbReference type="PIRSF" id="PIRSF015582">
    <property type="entry name" value="Cit_lyase_B"/>
    <property type="match status" value="1"/>
</dbReference>
<comment type="cofactor">
    <cofactor evidence="1">
        <name>Mg(2+)</name>
        <dbReference type="ChEBI" id="CHEBI:18420"/>
    </cofactor>
</comment>
<comment type="caution">
    <text evidence="8">The sequence shown here is derived from an EMBL/GenBank/DDBJ whole genome shotgun (WGS) entry which is preliminary data.</text>
</comment>
<dbReference type="Pfam" id="PF03328">
    <property type="entry name" value="HpcH_HpaI"/>
    <property type="match status" value="1"/>
</dbReference>
<feature type="binding site" evidence="5">
    <location>
        <position position="66"/>
    </location>
    <ligand>
        <name>substrate</name>
    </ligand>
</feature>
<dbReference type="InterPro" id="IPR005000">
    <property type="entry name" value="Aldolase/citrate-lyase_domain"/>
</dbReference>
<dbReference type="EMBL" id="BMKS01000012">
    <property type="protein sequence ID" value="GGG44239.1"/>
    <property type="molecule type" value="Genomic_DNA"/>
</dbReference>
<organism evidence="8 9">
    <name type="scientific">Caldovatus sediminis</name>
    <dbReference type="NCBI Taxonomy" id="2041189"/>
    <lineage>
        <taxon>Bacteria</taxon>
        <taxon>Pseudomonadati</taxon>
        <taxon>Pseudomonadota</taxon>
        <taxon>Alphaproteobacteria</taxon>
        <taxon>Acetobacterales</taxon>
        <taxon>Roseomonadaceae</taxon>
        <taxon>Caldovatus</taxon>
    </lineage>
</organism>
<dbReference type="SUPFAM" id="SSF51621">
    <property type="entry name" value="Phosphoenolpyruvate/pyruvate domain"/>
    <property type="match status" value="1"/>
</dbReference>
<dbReference type="GO" id="GO:0006107">
    <property type="term" value="P:oxaloacetate metabolic process"/>
    <property type="evidence" value="ECO:0007669"/>
    <property type="project" value="TreeGrafter"/>
</dbReference>
<dbReference type="InterPro" id="IPR040442">
    <property type="entry name" value="Pyrv_kinase-like_dom_sf"/>
</dbReference>
<evidence type="ECO:0000256" key="5">
    <source>
        <dbReference type="PIRSR" id="PIRSR015582-1"/>
    </source>
</evidence>
<dbReference type="AlphaFoldDB" id="A0A8J3EER2"/>
<dbReference type="RefSeq" id="WP_188902507.1">
    <property type="nucleotide sequence ID" value="NZ_BMKS01000012.1"/>
</dbReference>
<evidence type="ECO:0000313" key="9">
    <source>
        <dbReference type="Proteomes" id="UP000597507"/>
    </source>
</evidence>
<comment type="similarity">
    <text evidence="2">Belongs to the HpcH/HpaI aldolase family.</text>
</comment>
<dbReference type="InterPro" id="IPR015813">
    <property type="entry name" value="Pyrv/PenolPyrv_kinase-like_dom"/>
</dbReference>
<feature type="binding site" evidence="5">
    <location>
        <position position="128"/>
    </location>
    <ligand>
        <name>substrate</name>
    </ligand>
</feature>
<name>A0A8J3EER2_9PROT</name>
<dbReference type="InterPro" id="IPR011206">
    <property type="entry name" value="Citrate_lyase_beta/mcl1/mcl2"/>
</dbReference>
<feature type="binding site" evidence="6">
    <location>
        <position position="160"/>
    </location>
    <ligand>
        <name>Mg(2+)</name>
        <dbReference type="ChEBI" id="CHEBI:18420"/>
    </ligand>
</feature>
<feature type="binding site" evidence="6">
    <location>
        <position position="128"/>
    </location>
    <ligand>
        <name>Mg(2+)</name>
        <dbReference type="ChEBI" id="CHEBI:18420"/>
    </ligand>
</feature>
<reference evidence="8 9" key="1">
    <citation type="journal article" date="2014" name="Int. J. Syst. Evol. Microbiol.">
        <title>Complete genome sequence of Corynebacterium casei LMG S-19264T (=DSM 44701T), isolated from a smear-ripened cheese.</title>
        <authorList>
            <consortium name="US DOE Joint Genome Institute (JGI-PGF)"/>
            <person name="Walter F."/>
            <person name="Albersmeier A."/>
            <person name="Kalinowski J."/>
            <person name="Ruckert C."/>
        </authorList>
    </citation>
    <scope>NUCLEOTIDE SEQUENCE [LARGE SCALE GENOMIC DNA]</scope>
    <source>
        <strain evidence="8 9">CGMCC 1.16330</strain>
    </source>
</reference>
<evidence type="ECO:0000256" key="3">
    <source>
        <dbReference type="ARBA" id="ARBA00022723"/>
    </source>
</evidence>
<dbReference type="PANTHER" id="PTHR32308">
    <property type="entry name" value="LYASE BETA SUBUNIT, PUTATIVE (AFU_ORTHOLOGUE AFUA_4G13030)-RELATED"/>
    <property type="match status" value="1"/>
</dbReference>
<accession>A0A8J3EER2</accession>
<dbReference type="GO" id="GO:0016829">
    <property type="term" value="F:lyase activity"/>
    <property type="evidence" value="ECO:0007669"/>
    <property type="project" value="UniProtKB-KW"/>
</dbReference>
<dbReference type="Proteomes" id="UP000597507">
    <property type="component" value="Unassembled WGS sequence"/>
</dbReference>
<keyword evidence="9" id="KW-1185">Reference proteome</keyword>
<keyword evidence="3 6" id="KW-0479">Metal-binding</keyword>
<evidence type="ECO:0000259" key="7">
    <source>
        <dbReference type="Pfam" id="PF03328"/>
    </source>
</evidence>
<evidence type="ECO:0000256" key="2">
    <source>
        <dbReference type="ARBA" id="ARBA00005568"/>
    </source>
</evidence>
<gene>
    <name evidence="8" type="primary">citE</name>
    <name evidence="8" type="ORF">GCM10010964_34570</name>
</gene>
<evidence type="ECO:0000313" key="8">
    <source>
        <dbReference type="EMBL" id="GGG44239.1"/>
    </source>
</evidence>